<name>A0A0D3JP78_EMIH1</name>
<evidence type="ECO:0000256" key="10">
    <source>
        <dbReference type="SAM" id="MobiDB-lite"/>
    </source>
</evidence>
<dbReference type="eggNOG" id="KOG3457">
    <property type="taxonomic scope" value="Eukaryota"/>
</dbReference>
<keyword evidence="4 11" id="KW-0812">Transmembrane</keyword>
<dbReference type="STRING" id="2903.R1CQM7"/>
<feature type="transmembrane region" description="Helical" evidence="11">
    <location>
        <begin position="89"/>
        <end position="111"/>
    </location>
</feature>
<dbReference type="PANTHER" id="PTHR13509">
    <property type="entry name" value="SEC61 SUBUNIT BETA"/>
    <property type="match status" value="1"/>
</dbReference>
<dbReference type="AlphaFoldDB" id="A0A0D3JP78"/>
<dbReference type="EnsemblProtists" id="EOD25313">
    <property type="protein sequence ID" value="EOD25313"/>
    <property type="gene ID" value="EMIHUDRAFT_237844"/>
</dbReference>
<evidence type="ECO:0000256" key="5">
    <source>
        <dbReference type="ARBA" id="ARBA00022824"/>
    </source>
</evidence>
<feature type="compositionally biased region" description="Low complexity" evidence="10">
    <location>
        <begin position="46"/>
        <end position="57"/>
    </location>
</feature>
<dbReference type="Pfam" id="PF03911">
    <property type="entry name" value="Sec61_beta"/>
    <property type="match status" value="1"/>
</dbReference>
<evidence type="ECO:0000256" key="11">
    <source>
        <dbReference type="SAM" id="Phobius"/>
    </source>
</evidence>
<keyword evidence="8" id="KW-0811">Translocation</keyword>
<accession>A0A0D3JP78</accession>
<evidence type="ECO:0000256" key="4">
    <source>
        <dbReference type="ARBA" id="ARBA00022692"/>
    </source>
</evidence>
<evidence type="ECO:0000313" key="12">
    <source>
        <dbReference type="EnsemblProtists" id="EOD25313"/>
    </source>
</evidence>
<comment type="similarity">
    <text evidence="2">Belongs to the SEC61-beta family.</text>
</comment>
<evidence type="ECO:0000256" key="1">
    <source>
        <dbReference type="ARBA" id="ARBA00004389"/>
    </source>
</evidence>
<dbReference type="GeneID" id="17270858"/>
<sequence length="117" mass="11907">MPDDWRLSRASPTPPPLRNPSQAGEGQAGGTLTKRPGTSGGGGAAKGPASGSVMARKAAARRPTARSGGGGNGAGILRFYTDDAPGLKIGPTTVLVLSLLFIAFVVLLHIWGKFRKG</sequence>
<keyword evidence="7 11" id="KW-1133">Transmembrane helix</keyword>
<dbReference type="KEGG" id="ehx:EMIHUDRAFT_237844"/>
<evidence type="ECO:0000256" key="7">
    <source>
        <dbReference type="ARBA" id="ARBA00022989"/>
    </source>
</evidence>
<keyword evidence="13" id="KW-1185">Reference proteome</keyword>
<reference evidence="13" key="1">
    <citation type="journal article" date="2013" name="Nature">
        <title>Pan genome of the phytoplankton Emiliania underpins its global distribution.</title>
        <authorList>
            <person name="Read B.A."/>
            <person name="Kegel J."/>
            <person name="Klute M.J."/>
            <person name="Kuo A."/>
            <person name="Lefebvre S.C."/>
            <person name="Maumus F."/>
            <person name="Mayer C."/>
            <person name="Miller J."/>
            <person name="Monier A."/>
            <person name="Salamov A."/>
            <person name="Young J."/>
            <person name="Aguilar M."/>
            <person name="Claverie J.M."/>
            <person name="Frickenhaus S."/>
            <person name="Gonzalez K."/>
            <person name="Herman E.K."/>
            <person name="Lin Y.C."/>
            <person name="Napier J."/>
            <person name="Ogata H."/>
            <person name="Sarno A.F."/>
            <person name="Shmutz J."/>
            <person name="Schroeder D."/>
            <person name="de Vargas C."/>
            <person name="Verret F."/>
            <person name="von Dassow P."/>
            <person name="Valentin K."/>
            <person name="Van de Peer Y."/>
            <person name="Wheeler G."/>
            <person name="Dacks J.B."/>
            <person name="Delwiche C.F."/>
            <person name="Dyhrman S.T."/>
            <person name="Glockner G."/>
            <person name="John U."/>
            <person name="Richards T."/>
            <person name="Worden A.Z."/>
            <person name="Zhang X."/>
            <person name="Grigoriev I.V."/>
            <person name="Allen A.E."/>
            <person name="Bidle K."/>
            <person name="Borodovsky M."/>
            <person name="Bowler C."/>
            <person name="Brownlee C."/>
            <person name="Cock J.M."/>
            <person name="Elias M."/>
            <person name="Gladyshev V.N."/>
            <person name="Groth M."/>
            <person name="Guda C."/>
            <person name="Hadaegh A."/>
            <person name="Iglesias-Rodriguez M.D."/>
            <person name="Jenkins J."/>
            <person name="Jones B.M."/>
            <person name="Lawson T."/>
            <person name="Leese F."/>
            <person name="Lindquist E."/>
            <person name="Lobanov A."/>
            <person name="Lomsadze A."/>
            <person name="Malik S.B."/>
            <person name="Marsh M.E."/>
            <person name="Mackinder L."/>
            <person name="Mock T."/>
            <person name="Mueller-Roeber B."/>
            <person name="Pagarete A."/>
            <person name="Parker M."/>
            <person name="Probert I."/>
            <person name="Quesneville H."/>
            <person name="Raines C."/>
            <person name="Rensing S.A."/>
            <person name="Riano-Pachon D.M."/>
            <person name="Richier S."/>
            <person name="Rokitta S."/>
            <person name="Shiraiwa Y."/>
            <person name="Soanes D.M."/>
            <person name="van der Giezen M."/>
            <person name="Wahlund T.M."/>
            <person name="Williams B."/>
            <person name="Wilson W."/>
            <person name="Wolfe G."/>
            <person name="Wurch L.L."/>
        </authorList>
    </citation>
    <scope>NUCLEOTIDE SEQUENCE</scope>
</reference>
<dbReference type="RefSeq" id="XP_005777742.1">
    <property type="nucleotide sequence ID" value="XM_005777685.1"/>
</dbReference>
<feature type="region of interest" description="Disordered" evidence="10">
    <location>
        <begin position="1"/>
        <end position="74"/>
    </location>
</feature>
<evidence type="ECO:0000256" key="3">
    <source>
        <dbReference type="ARBA" id="ARBA00022448"/>
    </source>
</evidence>
<dbReference type="InterPro" id="IPR016482">
    <property type="entry name" value="SecG/Sec61-beta/Sbh"/>
</dbReference>
<evidence type="ECO:0000256" key="6">
    <source>
        <dbReference type="ARBA" id="ARBA00022927"/>
    </source>
</evidence>
<evidence type="ECO:0008006" key="14">
    <source>
        <dbReference type="Google" id="ProtNLM"/>
    </source>
</evidence>
<dbReference type="Proteomes" id="UP000013827">
    <property type="component" value="Unassembled WGS sequence"/>
</dbReference>
<proteinExistence type="inferred from homology"/>
<dbReference type="InterPro" id="IPR030671">
    <property type="entry name" value="Sec61-beta/Sbh"/>
</dbReference>
<dbReference type="OMA" id="VFLFYSE"/>
<dbReference type="PaxDb" id="2903-EOD25313"/>
<evidence type="ECO:0000313" key="13">
    <source>
        <dbReference type="Proteomes" id="UP000013827"/>
    </source>
</evidence>
<keyword evidence="5" id="KW-0256">Endoplasmic reticulum</keyword>
<evidence type="ECO:0000256" key="8">
    <source>
        <dbReference type="ARBA" id="ARBA00023010"/>
    </source>
</evidence>
<keyword evidence="6" id="KW-0653">Protein transport</keyword>
<comment type="subcellular location">
    <subcellularLocation>
        <location evidence="1">Endoplasmic reticulum membrane</location>
        <topology evidence="1">Single-pass membrane protein</topology>
    </subcellularLocation>
</comment>
<dbReference type="GO" id="GO:0005784">
    <property type="term" value="C:Sec61 translocon complex"/>
    <property type="evidence" value="ECO:0007669"/>
    <property type="project" value="InterPro"/>
</dbReference>
<reference evidence="12" key="2">
    <citation type="submission" date="2024-10" db="UniProtKB">
        <authorList>
            <consortium name="EnsemblProtists"/>
        </authorList>
    </citation>
    <scope>IDENTIFICATION</scope>
</reference>
<evidence type="ECO:0000256" key="2">
    <source>
        <dbReference type="ARBA" id="ARBA00006103"/>
    </source>
</evidence>
<protein>
    <recommendedName>
        <fullName evidence="14">Protein transport protein Sec61 subunit beta</fullName>
    </recommendedName>
</protein>
<keyword evidence="3" id="KW-0813">Transport</keyword>
<keyword evidence="9 11" id="KW-0472">Membrane</keyword>
<evidence type="ECO:0000256" key="9">
    <source>
        <dbReference type="ARBA" id="ARBA00023136"/>
    </source>
</evidence>
<dbReference type="HOGENOM" id="CLU_133423_2_0_1"/>
<organism evidence="12 13">
    <name type="scientific">Emiliania huxleyi (strain CCMP1516)</name>
    <dbReference type="NCBI Taxonomy" id="280463"/>
    <lineage>
        <taxon>Eukaryota</taxon>
        <taxon>Haptista</taxon>
        <taxon>Haptophyta</taxon>
        <taxon>Prymnesiophyceae</taxon>
        <taxon>Isochrysidales</taxon>
        <taxon>Noelaerhabdaceae</taxon>
        <taxon>Emiliania</taxon>
    </lineage>
</organism>
<dbReference type="GO" id="GO:0006886">
    <property type="term" value="P:intracellular protein transport"/>
    <property type="evidence" value="ECO:0007669"/>
    <property type="project" value="InterPro"/>
</dbReference>